<keyword evidence="4" id="KW-0378">Hydrolase</keyword>
<evidence type="ECO:0000256" key="7">
    <source>
        <dbReference type="SAM" id="Phobius"/>
    </source>
</evidence>
<keyword evidence="5 7" id="KW-1133">Transmembrane helix</keyword>
<feature type="transmembrane region" description="Helical" evidence="7">
    <location>
        <begin position="245"/>
        <end position="265"/>
    </location>
</feature>
<dbReference type="Pfam" id="PF01694">
    <property type="entry name" value="Rhomboid"/>
    <property type="match status" value="1"/>
</dbReference>
<organism evidence="9 10">
    <name type="scientific">Acinetobacter parvus DSM 16617 = CIP 108168</name>
    <dbReference type="NCBI Taxonomy" id="981333"/>
    <lineage>
        <taxon>Bacteria</taxon>
        <taxon>Pseudomonadati</taxon>
        <taxon>Pseudomonadota</taxon>
        <taxon>Gammaproteobacteria</taxon>
        <taxon>Moraxellales</taxon>
        <taxon>Moraxellaceae</taxon>
        <taxon>Acinetobacter</taxon>
    </lineage>
</organism>
<feature type="transmembrane region" description="Helical" evidence="7">
    <location>
        <begin position="222"/>
        <end position="238"/>
    </location>
</feature>
<dbReference type="InterPro" id="IPR050925">
    <property type="entry name" value="Rhomboid_protease_S54"/>
</dbReference>
<comment type="subcellular location">
    <subcellularLocation>
        <location evidence="1">Membrane</location>
        <topology evidence="1">Multi-pass membrane protein</topology>
    </subcellularLocation>
</comment>
<dbReference type="GO" id="GO:0016020">
    <property type="term" value="C:membrane"/>
    <property type="evidence" value="ECO:0007669"/>
    <property type="project" value="UniProtKB-SubCell"/>
</dbReference>
<comment type="caution">
    <text evidence="9">The sequence shown here is derived from an EMBL/GenBank/DDBJ whole genome shotgun (WGS) entry which is preliminary data.</text>
</comment>
<feature type="transmembrane region" description="Helical" evidence="7">
    <location>
        <begin position="83"/>
        <end position="105"/>
    </location>
</feature>
<dbReference type="PANTHER" id="PTHR43731">
    <property type="entry name" value="RHOMBOID PROTEASE"/>
    <property type="match status" value="1"/>
</dbReference>
<dbReference type="PATRIC" id="fig|981333.9.peg.981"/>
<keyword evidence="3 7" id="KW-0812">Transmembrane</keyword>
<feature type="transmembrane region" description="Helical" evidence="7">
    <location>
        <begin position="31"/>
        <end position="51"/>
    </location>
</feature>
<sequence length="287" mass="31833">MLSYFYINHLLKPMTEMTPPQINNQKLKIQTWWFTALLIAVNVGLFGWQIVSGVNITDPAPVDAIAWGADFTPLTFMGQPERLFTSMFFHFGLIHLMLNMWALYIFGSVAEQLFGRLYYIGMYVLAGLMGSLLSSYLTIRNGYELLQHFDHLAGLQSSLIPHISAGASGAVMGLGAALTVISLFPPLPQQRFWLDKKSLLMVMAINIVFGFTVAGINNAAHIGGMIMGALLAGAWYLGEKIQKPALIQIGALIIGTVLLAAFYFYCTELSTGLDPLWYEILRQNQLN</sequence>
<feature type="transmembrane region" description="Helical" evidence="7">
    <location>
        <begin position="117"/>
        <end position="139"/>
    </location>
</feature>
<dbReference type="Gene3D" id="1.20.1540.10">
    <property type="entry name" value="Rhomboid-like"/>
    <property type="match status" value="1"/>
</dbReference>
<keyword evidence="6 7" id="KW-0472">Membrane</keyword>
<reference evidence="9 10" key="1">
    <citation type="submission" date="2013-02" db="EMBL/GenBank/DDBJ databases">
        <title>The Genome Sequence of Acinetobacter parvus CIP 108168.</title>
        <authorList>
            <consortium name="The Broad Institute Genome Sequencing Platform"/>
            <consortium name="The Broad Institute Genome Sequencing Center for Infectious Disease"/>
            <person name="Cerqueira G."/>
            <person name="Feldgarden M."/>
            <person name="Courvalin P."/>
            <person name="Perichon B."/>
            <person name="Grillot-Courvalin C."/>
            <person name="Clermont D."/>
            <person name="Rocha E."/>
            <person name="Yoon E.-J."/>
            <person name="Nemec A."/>
            <person name="Walker B."/>
            <person name="Young S.K."/>
            <person name="Zeng Q."/>
            <person name="Gargeya S."/>
            <person name="Fitzgerald M."/>
            <person name="Haas B."/>
            <person name="Abouelleil A."/>
            <person name="Alvarado L."/>
            <person name="Arachchi H.M."/>
            <person name="Berlin A.M."/>
            <person name="Chapman S.B."/>
            <person name="Dewar J."/>
            <person name="Goldberg J."/>
            <person name="Griggs A."/>
            <person name="Gujja S."/>
            <person name="Hansen M."/>
            <person name="Howarth C."/>
            <person name="Imamovic A."/>
            <person name="Larimer J."/>
            <person name="McCowan C."/>
            <person name="Murphy C."/>
            <person name="Neiman D."/>
            <person name="Pearson M."/>
            <person name="Priest M."/>
            <person name="Roberts A."/>
            <person name="Saif S."/>
            <person name="Shea T."/>
            <person name="Sisk P."/>
            <person name="Sykes S."/>
            <person name="Wortman J."/>
            <person name="Nusbaum C."/>
            <person name="Birren B."/>
        </authorList>
    </citation>
    <scope>NUCLEOTIDE SEQUENCE [LARGE SCALE GENOMIC DNA]</scope>
    <source>
        <strain evidence="9 10">CIP 108168</strain>
    </source>
</reference>
<dbReference type="GO" id="GO:0004252">
    <property type="term" value="F:serine-type endopeptidase activity"/>
    <property type="evidence" value="ECO:0007669"/>
    <property type="project" value="InterPro"/>
</dbReference>
<dbReference type="EMBL" id="APOM01000039">
    <property type="protein sequence ID" value="ENU36821.1"/>
    <property type="molecule type" value="Genomic_DNA"/>
</dbReference>
<protein>
    <recommendedName>
        <fullName evidence="8">Peptidase S54 rhomboid domain-containing protein</fullName>
    </recommendedName>
</protein>
<gene>
    <name evidence="9" type="ORF">F988_00949</name>
</gene>
<name>N8QDH9_9GAMM</name>
<evidence type="ECO:0000256" key="4">
    <source>
        <dbReference type="ARBA" id="ARBA00022801"/>
    </source>
</evidence>
<evidence type="ECO:0000256" key="5">
    <source>
        <dbReference type="ARBA" id="ARBA00022989"/>
    </source>
</evidence>
<dbReference type="HOGENOM" id="CLU_055068_3_1_6"/>
<comment type="similarity">
    <text evidence="2">Belongs to the peptidase S54 family.</text>
</comment>
<evidence type="ECO:0000256" key="2">
    <source>
        <dbReference type="ARBA" id="ARBA00009045"/>
    </source>
</evidence>
<dbReference type="PANTHER" id="PTHR43731:SF14">
    <property type="entry name" value="PRESENILIN-ASSOCIATED RHOMBOID-LIKE PROTEIN, MITOCHONDRIAL"/>
    <property type="match status" value="1"/>
</dbReference>
<evidence type="ECO:0000313" key="10">
    <source>
        <dbReference type="Proteomes" id="UP000023776"/>
    </source>
</evidence>
<dbReference type="Proteomes" id="UP000023776">
    <property type="component" value="Unassembled WGS sequence"/>
</dbReference>
<dbReference type="InterPro" id="IPR022764">
    <property type="entry name" value="Peptidase_S54_rhomboid_dom"/>
</dbReference>
<dbReference type="SUPFAM" id="SSF144091">
    <property type="entry name" value="Rhomboid-like"/>
    <property type="match status" value="1"/>
</dbReference>
<proteinExistence type="inferred from homology"/>
<evidence type="ECO:0000313" key="9">
    <source>
        <dbReference type="EMBL" id="ENU36821.1"/>
    </source>
</evidence>
<evidence type="ECO:0000259" key="8">
    <source>
        <dbReference type="Pfam" id="PF01694"/>
    </source>
</evidence>
<evidence type="ECO:0000256" key="3">
    <source>
        <dbReference type="ARBA" id="ARBA00022692"/>
    </source>
</evidence>
<feature type="transmembrane region" description="Helical" evidence="7">
    <location>
        <begin position="199"/>
        <end position="216"/>
    </location>
</feature>
<accession>N8QDH9</accession>
<evidence type="ECO:0000256" key="6">
    <source>
        <dbReference type="ARBA" id="ARBA00023136"/>
    </source>
</evidence>
<dbReference type="InterPro" id="IPR035952">
    <property type="entry name" value="Rhomboid-like_sf"/>
</dbReference>
<dbReference type="AlphaFoldDB" id="N8QDH9"/>
<feature type="transmembrane region" description="Helical" evidence="7">
    <location>
        <begin position="159"/>
        <end position="187"/>
    </location>
</feature>
<keyword evidence="10" id="KW-1185">Reference proteome</keyword>
<evidence type="ECO:0000256" key="1">
    <source>
        <dbReference type="ARBA" id="ARBA00004141"/>
    </source>
</evidence>
<feature type="domain" description="Peptidase S54 rhomboid" evidence="8">
    <location>
        <begin position="79"/>
        <end position="232"/>
    </location>
</feature>